<evidence type="ECO:0000256" key="2">
    <source>
        <dbReference type="ARBA" id="ARBA00022448"/>
    </source>
</evidence>
<dbReference type="Pfam" id="PF00528">
    <property type="entry name" value="BPD_transp_1"/>
    <property type="match status" value="1"/>
</dbReference>
<gene>
    <name evidence="9" type="ORF">VV01_03905</name>
</gene>
<dbReference type="GO" id="GO:0005886">
    <property type="term" value="C:plasma membrane"/>
    <property type="evidence" value="ECO:0007669"/>
    <property type="project" value="UniProtKB-SubCell"/>
</dbReference>
<keyword evidence="4 7" id="KW-0812">Transmembrane</keyword>
<evidence type="ECO:0000256" key="6">
    <source>
        <dbReference type="ARBA" id="ARBA00023136"/>
    </source>
</evidence>
<evidence type="ECO:0000256" key="4">
    <source>
        <dbReference type="ARBA" id="ARBA00022692"/>
    </source>
</evidence>
<dbReference type="EMBL" id="LAIR01000002">
    <property type="protein sequence ID" value="KNX36490.1"/>
    <property type="molecule type" value="Genomic_DNA"/>
</dbReference>
<dbReference type="PANTHER" id="PTHR43163:SF6">
    <property type="entry name" value="DIPEPTIDE TRANSPORT SYSTEM PERMEASE PROTEIN DPPB-RELATED"/>
    <property type="match status" value="1"/>
</dbReference>
<keyword evidence="3" id="KW-1003">Cell membrane</keyword>
<keyword evidence="6 7" id="KW-0472">Membrane</keyword>
<feature type="transmembrane region" description="Helical" evidence="7">
    <location>
        <begin position="256"/>
        <end position="277"/>
    </location>
</feature>
<dbReference type="InterPro" id="IPR000515">
    <property type="entry name" value="MetI-like"/>
</dbReference>
<feature type="transmembrane region" description="Helical" evidence="7">
    <location>
        <begin position="103"/>
        <end position="123"/>
    </location>
</feature>
<evidence type="ECO:0000313" key="10">
    <source>
        <dbReference type="Proteomes" id="UP000037397"/>
    </source>
</evidence>
<dbReference type="Proteomes" id="UP000037397">
    <property type="component" value="Unassembled WGS sequence"/>
</dbReference>
<feature type="transmembrane region" description="Helical" evidence="7">
    <location>
        <begin position="135"/>
        <end position="157"/>
    </location>
</feature>
<evidence type="ECO:0000256" key="5">
    <source>
        <dbReference type="ARBA" id="ARBA00022989"/>
    </source>
</evidence>
<feature type="transmembrane region" description="Helical" evidence="7">
    <location>
        <begin position="301"/>
        <end position="328"/>
    </location>
</feature>
<name>A0A0L6CFY7_9MICO</name>
<proteinExistence type="inferred from homology"/>
<keyword evidence="5 7" id="KW-1133">Transmembrane helix</keyword>
<comment type="subcellular location">
    <subcellularLocation>
        <location evidence="1 7">Cell membrane</location>
        <topology evidence="1 7">Multi-pass membrane protein</topology>
    </subcellularLocation>
</comment>
<dbReference type="AlphaFoldDB" id="A0A0L6CFY7"/>
<dbReference type="CDD" id="cd06261">
    <property type="entry name" value="TM_PBP2"/>
    <property type="match status" value="1"/>
</dbReference>
<sequence>MLRFIVRRILQMIGVLFVLSILLFAWTRSLPGGPVDAICGERCNADQRQALRAQLGLDKSVPAQYWTFLTNAFQGKFGTSTGVLPGTDALDLFLKRLPATIELSFGAILIALVLGVPLGFLAAKRRGGWLDNTSVMTSLIGVAVPVFFIAYLLKYFLAIKYHVLPLQGRQDDIDATRVTGFFVLDGLLTQEWDAAWNALKHLVLPSIALSTIPFAVIFRITRASVLDVLDEDYVRTAEAKGLTSRTIRDRHVLRNAMLPVVTTLGLQIGALLGGAVLTERVFVWGGVGESLANAFSLKDYAVIQVFILMAAAGYVIINLLVDIMYAVIDPRVRTR</sequence>
<evidence type="ECO:0000259" key="8">
    <source>
        <dbReference type="PROSITE" id="PS50928"/>
    </source>
</evidence>
<organism evidence="9 10">
    <name type="scientific">Luteipulveratus halotolerans</name>
    <dbReference type="NCBI Taxonomy" id="1631356"/>
    <lineage>
        <taxon>Bacteria</taxon>
        <taxon>Bacillati</taxon>
        <taxon>Actinomycetota</taxon>
        <taxon>Actinomycetes</taxon>
        <taxon>Micrococcales</taxon>
        <taxon>Dermacoccaceae</taxon>
        <taxon>Luteipulveratus</taxon>
    </lineage>
</organism>
<keyword evidence="2 7" id="KW-0813">Transport</keyword>
<dbReference type="PANTHER" id="PTHR43163">
    <property type="entry name" value="DIPEPTIDE TRANSPORT SYSTEM PERMEASE PROTEIN DPPB-RELATED"/>
    <property type="match status" value="1"/>
</dbReference>
<dbReference type="InterPro" id="IPR045621">
    <property type="entry name" value="BPD_transp_1_N"/>
</dbReference>
<dbReference type="PROSITE" id="PS50928">
    <property type="entry name" value="ABC_TM1"/>
    <property type="match status" value="1"/>
</dbReference>
<feature type="domain" description="ABC transmembrane type-1" evidence="8">
    <location>
        <begin position="97"/>
        <end position="321"/>
    </location>
</feature>
<dbReference type="Gene3D" id="1.10.3720.10">
    <property type="entry name" value="MetI-like"/>
    <property type="match status" value="1"/>
</dbReference>
<evidence type="ECO:0000313" key="9">
    <source>
        <dbReference type="EMBL" id="KNX36490.1"/>
    </source>
</evidence>
<feature type="transmembrane region" description="Helical" evidence="7">
    <location>
        <begin position="9"/>
        <end position="26"/>
    </location>
</feature>
<dbReference type="InterPro" id="IPR035906">
    <property type="entry name" value="MetI-like_sf"/>
</dbReference>
<dbReference type="GO" id="GO:0055085">
    <property type="term" value="P:transmembrane transport"/>
    <property type="evidence" value="ECO:0007669"/>
    <property type="project" value="InterPro"/>
</dbReference>
<protein>
    <submittedName>
        <fullName evidence="9">Peptide ABC transporter permease</fullName>
    </submittedName>
</protein>
<dbReference type="SUPFAM" id="SSF161098">
    <property type="entry name" value="MetI-like"/>
    <property type="match status" value="1"/>
</dbReference>
<feature type="transmembrane region" description="Helical" evidence="7">
    <location>
        <begin position="202"/>
        <end position="220"/>
    </location>
</feature>
<dbReference type="STRING" id="1631356.VV01_03905"/>
<reference evidence="10" key="1">
    <citation type="submission" date="2015-03" db="EMBL/GenBank/DDBJ databases">
        <title>Luteipulveratus halotolerans sp. nov., a novel actinobacterium (Dermacoccaceae) from Sarawak, Malaysia.</title>
        <authorList>
            <person name="Juboi H."/>
            <person name="Basik A."/>
            <person name="Shamsul S.S."/>
            <person name="Arnold P."/>
            <person name="Schmitt E.K."/>
            <person name="Sanglier J.-J."/>
            <person name="Yeo T."/>
        </authorList>
    </citation>
    <scope>NUCLEOTIDE SEQUENCE [LARGE SCALE GENOMIC DNA]</scope>
    <source>
        <strain evidence="10">C296001</strain>
    </source>
</reference>
<comment type="caution">
    <text evidence="9">The sequence shown here is derived from an EMBL/GenBank/DDBJ whole genome shotgun (WGS) entry which is preliminary data.</text>
</comment>
<keyword evidence="10" id="KW-1185">Reference proteome</keyword>
<dbReference type="Pfam" id="PF19300">
    <property type="entry name" value="BPD_transp_1_N"/>
    <property type="match status" value="1"/>
</dbReference>
<accession>A0A0L6CFY7</accession>
<dbReference type="PATRIC" id="fig|1631356.3.peg.712"/>
<evidence type="ECO:0000256" key="3">
    <source>
        <dbReference type="ARBA" id="ARBA00022475"/>
    </source>
</evidence>
<evidence type="ECO:0000256" key="1">
    <source>
        <dbReference type="ARBA" id="ARBA00004651"/>
    </source>
</evidence>
<evidence type="ECO:0000256" key="7">
    <source>
        <dbReference type="RuleBase" id="RU363032"/>
    </source>
</evidence>
<dbReference type="RefSeq" id="WP_050668747.1">
    <property type="nucleotide sequence ID" value="NZ_LAIR01000002.1"/>
</dbReference>
<comment type="similarity">
    <text evidence="7">Belongs to the binding-protein-dependent transport system permease family.</text>
</comment>